<reference evidence="2" key="1">
    <citation type="submission" date="2021-08" db="EMBL/GenBank/DDBJ databases">
        <title>WGS assembly of Ceratopteris richardii.</title>
        <authorList>
            <person name="Marchant D.B."/>
            <person name="Chen G."/>
            <person name="Jenkins J."/>
            <person name="Shu S."/>
            <person name="Leebens-Mack J."/>
            <person name="Grimwood J."/>
            <person name="Schmutz J."/>
            <person name="Soltis P."/>
            <person name="Soltis D."/>
            <person name="Chen Z.-H."/>
        </authorList>
    </citation>
    <scope>NUCLEOTIDE SEQUENCE</scope>
    <source>
        <strain evidence="2">Whitten #5841</strain>
        <tissue evidence="2">Leaf</tissue>
    </source>
</reference>
<dbReference type="Proteomes" id="UP000825935">
    <property type="component" value="Chromosome 26"/>
</dbReference>
<evidence type="ECO:0000313" key="3">
    <source>
        <dbReference type="Proteomes" id="UP000825935"/>
    </source>
</evidence>
<keyword evidence="1" id="KW-1133">Transmembrane helix</keyword>
<accession>A0A8T2RNK1</accession>
<evidence type="ECO:0000313" key="2">
    <source>
        <dbReference type="EMBL" id="KAH7297257.1"/>
    </source>
</evidence>
<dbReference type="EMBL" id="CM035431">
    <property type="protein sequence ID" value="KAH7297257.1"/>
    <property type="molecule type" value="Genomic_DNA"/>
</dbReference>
<keyword evidence="1" id="KW-0472">Membrane</keyword>
<protein>
    <submittedName>
        <fullName evidence="2">Uncharacterized protein</fullName>
    </submittedName>
</protein>
<feature type="transmembrane region" description="Helical" evidence="1">
    <location>
        <begin position="195"/>
        <end position="215"/>
    </location>
</feature>
<sequence length="221" mass="25864">MSDSQKQGVRLQNSTPGIRSTLHQLYEQKGMAVQVHYLRSLLNLRMTDTDEPNEFLRKWCKMLDDLLLFGFELPSLAQSFPSFCKITLSVMKPSRLHILIFCRWPWRQSATNHHISVRTNVLFSNINTPILVCIPDGHVFLHSLQSHLILVSIILLHDMFMWLMTQKLVLSMTQLQSETHFLTQMNHVHMRMNPLLLSWLITHLFHYLLIHGFLIQGRLAI</sequence>
<keyword evidence="1" id="KW-0812">Transmembrane</keyword>
<proteinExistence type="predicted"/>
<comment type="caution">
    <text evidence="2">The sequence shown here is derived from an EMBL/GenBank/DDBJ whole genome shotgun (WGS) entry which is preliminary data.</text>
</comment>
<keyword evidence="3" id="KW-1185">Reference proteome</keyword>
<organism evidence="2 3">
    <name type="scientific">Ceratopteris richardii</name>
    <name type="common">Triangle waterfern</name>
    <dbReference type="NCBI Taxonomy" id="49495"/>
    <lineage>
        <taxon>Eukaryota</taxon>
        <taxon>Viridiplantae</taxon>
        <taxon>Streptophyta</taxon>
        <taxon>Embryophyta</taxon>
        <taxon>Tracheophyta</taxon>
        <taxon>Polypodiopsida</taxon>
        <taxon>Polypodiidae</taxon>
        <taxon>Polypodiales</taxon>
        <taxon>Pteridineae</taxon>
        <taxon>Pteridaceae</taxon>
        <taxon>Parkerioideae</taxon>
        <taxon>Ceratopteris</taxon>
    </lineage>
</organism>
<name>A0A8T2RNK1_CERRI</name>
<dbReference type="AlphaFoldDB" id="A0A8T2RNK1"/>
<evidence type="ECO:0000256" key="1">
    <source>
        <dbReference type="SAM" id="Phobius"/>
    </source>
</evidence>
<gene>
    <name evidence="2" type="ORF">KP509_26G061900</name>
</gene>